<evidence type="ECO:0000313" key="2">
    <source>
        <dbReference type="EMBL" id="PLW22366.1"/>
    </source>
</evidence>
<proteinExistence type="predicted"/>
<organism evidence="2 4">
    <name type="scientific">Puccinia coronata f. sp. avenae</name>
    <dbReference type="NCBI Taxonomy" id="200324"/>
    <lineage>
        <taxon>Eukaryota</taxon>
        <taxon>Fungi</taxon>
        <taxon>Dikarya</taxon>
        <taxon>Basidiomycota</taxon>
        <taxon>Pucciniomycotina</taxon>
        <taxon>Pucciniomycetes</taxon>
        <taxon>Pucciniales</taxon>
        <taxon>Pucciniaceae</taxon>
        <taxon>Puccinia</taxon>
    </lineage>
</organism>
<dbReference type="EMBL" id="PGCI01000020">
    <property type="protein sequence ID" value="PLW48837.1"/>
    <property type="molecule type" value="Genomic_DNA"/>
</dbReference>
<evidence type="ECO:0000256" key="1">
    <source>
        <dbReference type="SAM" id="MobiDB-lite"/>
    </source>
</evidence>
<gene>
    <name evidence="3" type="ORF">PCASD_02836</name>
    <name evidence="2" type="ORF">PCASD_15909</name>
</gene>
<feature type="region of interest" description="Disordered" evidence="1">
    <location>
        <begin position="165"/>
        <end position="184"/>
    </location>
</feature>
<reference evidence="2 4" key="1">
    <citation type="submission" date="2017-11" db="EMBL/GenBank/DDBJ databases">
        <title>De novo assembly and phasing of dikaryotic genomes from two isolates of Puccinia coronata f. sp. avenae, the causal agent of oat crown rust.</title>
        <authorList>
            <person name="Miller M.E."/>
            <person name="Zhang Y."/>
            <person name="Omidvar V."/>
            <person name="Sperschneider J."/>
            <person name="Schwessinger B."/>
            <person name="Raley C."/>
            <person name="Palmer J.M."/>
            <person name="Garnica D."/>
            <person name="Upadhyaya N."/>
            <person name="Rathjen J."/>
            <person name="Taylor J.M."/>
            <person name="Park R.F."/>
            <person name="Dodds P.N."/>
            <person name="Hirsch C.D."/>
            <person name="Kianian S.F."/>
            <person name="Figueroa M."/>
        </authorList>
    </citation>
    <scope>NUCLEOTIDE SEQUENCE [LARGE SCALE GENOMIC DNA]</scope>
    <source>
        <strain evidence="2">12SD80</strain>
    </source>
</reference>
<dbReference type="AlphaFoldDB" id="A0A2N5TA82"/>
<dbReference type="EMBL" id="PGCI01000666">
    <property type="protein sequence ID" value="PLW22366.1"/>
    <property type="molecule type" value="Genomic_DNA"/>
</dbReference>
<sequence length="184" mass="19387">MPASPDLAGVPEVGQPLQVAGQANLAQLIGRTLLLDQDVPAPSPKQACSLPKPDAMPQWLSSQPICVKPQVNNKMDPTKEPHQSAHSPDRACTTLVAVKIEAEIEAAYASINNTLHEEHPALEASGSCCPAKKTRSSPSPQVRRSSRILGQGGYSSLTLPAGFLFVKPAPNKRGKGDGKKNSGN</sequence>
<protein>
    <submittedName>
        <fullName evidence="2">Uncharacterized protein</fullName>
    </submittedName>
</protein>
<accession>A0A2N5TA82</accession>
<evidence type="ECO:0000313" key="3">
    <source>
        <dbReference type="EMBL" id="PLW48837.1"/>
    </source>
</evidence>
<feature type="compositionally biased region" description="Basic and acidic residues" evidence="1">
    <location>
        <begin position="174"/>
        <end position="184"/>
    </location>
</feature>
<feature type="region of interest" description="Disordered" evidence="1">
    <location>
        <begin position="124"/>
        <end position="153"/>
    </location>
</feature>
<dbReference type="Proteomes" id="UP000235392">
    <property type="component" value="Unassembled WGS sequence"/>
</dbReference>
<name>A0A2N5TA82_9BASI</name>
<evidence type="ECO:0000313" key="4">
    <source>
        <dbReference type="Proteomes" id="UP000235392"/>
    </source>
</evidence>
<comment type="caution">
    <text evidence="2">The sequence shown here is derived from an EMBL/GenBank/DDBJ whole genome shotgun (WGS) entry which is preliminary data.</text>
</comment>